<dbReference type="Proteomes" id="UP000043764">
    <property type="component" value="Unassembled WGS sequence"/>
</dbReference>
<evidence type="ECO:0000313" key="2">
    <source>
        <dbReference type="EMBL" id="CRL12601.1"/>
    </source>
</evidence>
<accession>A0A0H5D665</accession>
<dbReference type="EMBL" id="CVRL01000041">
    <property type="protein sequence ID" value="CRL12601.1"/>
    <property type="molecule type" value="Genomic_DNA"/>
</dbReference>
<dbReference type="Pfam" id="PF00300">
    <property type="entry name" value="His_Phos_1"/>
    <property type="match status" value="1"/>
</dbReference>
<dbReference type="PANTHER" id="PTHR20935:SF0">
    <property type="entry name" value="SERINE_THREONINE-PROTEIN PHOSPHATASE PGAM5, MITOCHONDRIAL"/>
    <property type="match status" value="1"/>
</dbReference>
<dbReference type="GO" id="GO:0016787">
    <property type="term" value="F:hydrolase activity"/>
    <property type="evidence" value="ECO:0007669"/>
    <property type="project" value="UniProtKB-KW"/>
</dbReference>
<keyword evidence="3" id="KW-1185">Reference proteome</keyword>
<keyword evidence="1" id="KW-0378">Hydrolase</keyword>
<gene>
    <name evidence="2" type="ORF">NIT7321_03479</name>
</gene>
<evidence type="ECO:0000256" key="1">
    <source>
        <dbReference type="ARBA" id="ARBA00022801"/>
    </source>
</evidence>
<proteinExistence type="predicted"/>
<organism evidence="2 3">
    <name type="scientific">Phaeobacter italicus</name>
    <dbReference type="NCBI Taxonomy" id="481446"/>
    <lineage>
        <taxon>Bacteria</taxon>
        <taxon>Pseudomonadati</taxon>
        <taxon>Pseudomonadota</taxon>
        <taxon>Alphaproteobacteria</taxon>
        <taxon>Rhodobacterales</taxon>
        <taxon>Roseobacteraceae</taxon>
        <taxon>Phaeobacter</taxon>
    </lineage>
</organism>
<dbReference type="STRING" id="481446.NIT7645_03409"/>
<dbReference type="InterPro" id="IPR029033">
    <property type="entry name" value="His_PPase_superfam"/>
</dbReference>
<dbReference type="CDD" id="cd07067">
    <property type="entry name" value="HP_PGM_like"/>
    <property type="match status" value="1"/>
</dbReference>
<dbReference type="SMART" id="SM00855">
    <property type="entry name" value="PGAM"/>
    <property type="match status" value="1"/>
</dbReference>
<name>A0A0H5D665_9RHOB</name>
<protein>
    <submittedName>
        <fullName evidence="2">Alpha-ribazole phosphatase</fullName>
    </submittedName>
</protein>
<dbReference type="AlphaFoldDB" id="A0A0H5D665"/>
<dbReference type="InterPro" id="IPR051021">
    <property type="entry name" value="Mito_Ser/Thr_phosphatase"/>
</dbReference>
<evidence type="ECO:0000313" key="3">
    <source>
        <dbReference type="Proteomes" id="UP000043764"/>
    </source>
</evidence>
<dbReference type="RefSeq" id="WP_050674223.1">
    <property type="nucleotide sequence ID" value="NZ_CVRL01000041.1"/>
</dbReference>
<dbReference type="InterPro" id="IPR013078">
    <property type="entry name" value="His_Pase_superF_clade-1"/>
</dbReference>
<dbReference type="PANTHER" id="PTHR20935">
    <property type="entry name" value="PHOSPHOGLYCERATE MUTASE-RELATED"/>
    <property type="match status" value="1"/>
</dbReference>
<reference evidence="3" key="1">
    <citation type="submission" date="2015-05" db="EMBL/GenBank/DDBJ databases">
        <authorList>
            <person name="Rodrigo-Torres Lidia"/>
            <person name="Arahal R.David."/>
        </authorList>
    </citation>
    <scope>NUCLEOTIDE SEQUENCE [LARGE SCALE GENOMIC DNA]</scope>
    <source>
        <strain evidence="3">CECT 7321</strain>
    </source>
</reference>
<sequence>MTHITLVRHGQANTGARDETSYDRLSDLGHQQAHWLGEHLRDTGAFYPRAYCGTLRRHLETAQAMGLTDVVQDPRLNEMEYFNLAAAMETQHGLPIPVEREGFVAHMPKVFAAWEADEIANPPESWRDFASRTQSALEDIAAGEGPAIVVTSGGLIAMAMRQTMGLDSGGTARMALAIMNSSLHRLHPMGGQLSPVLFNAVPHLEHPDRQFAQTHL</sequence>
<dbReference type="Gene3D" id="3.40.50.1240">
    <property type="entry name" value="Phosphoglycerate mutase-like"/>
    <property type="match status" value="1"/>
</dbReference>
<dbReference type="SUPFAM" id="SSF53254">
    <property type="entry name" value="Phosphoglycerate mutase-like"/>
    <property type="match status" value="1"/>
</dbReference>